<dbReference type="Proteomes" id="UP000014480">
    <property type="component" value="Unassembled WGS sequence"/>
</dbReference>
<protein>
    <submittedName>
        <fullName evidence="2">Uncharacterized protein</fullName>
    </submittedName>
</protein>
<organism evidence="2 3">
    <name type="scientific">Colletotrichum orbiculare (strain 104-T / ATCC 96160 / CBS 514.97 / LARS 414 / MAFF 240422)</name>
    <name type="common">Cucumber anthracnose fungus</name>
    <name type="synonym">Colletotrichum lagenarium</name>
    <dbReference type="NCBI Taxonomy" id="1213857"/>
    <lineage>
        <taxon>Eukaryota</taxon>
        <taxon>Fungi</taxon>
        <taxon>Dikarya</taxon>
        <taxon>Ascomycota</taxon>
        <taxon>Pezizomycotina</taxon>
        <taxon>Sordariomycetes</taxon>
        <taxon>Hypocreomycetidae</taxon>
        <taxon>Glomerellales</taxon>
        <taxon>Glomerellaceae</taxon>
        <taxon>Colletotrichum</taxon>
        <taxon>Colletotrichum orbiculare species complex</taxon>
    </lineage>
</organism>
<gene>
    <name evidence="2" type="ORF">Cob_v012138</name>
</gene>
<keyword evidence="1" id="KW-0472">Membrane</keyword>
<feature type="transmembrane region" description="Helical" evidence="1">
    <location>
        <begin position="498"/>
        <end position="520"/>
    </location>
</feature>
<dbReference type="EMBL" id="AMCV02000047">
    <property type="protein sequence ID" value="TDZ14944.1"/>
    <property type="molecule type" value="Genomic_DNA"/>
</dbReference>
<dbReference type="AlphaFoldDB" id="A0A484FAE1"/>
<accession>A0A484FAE1</accession>
<evidence type="ECO:0000313" key="3">
    <source>
        <dbReference type="Proteomes" id="UP000014480"/>
    </source>
</evidence>
<keyword evidence="1" id="KW-0812">Transmembrane</keyword>
<keyword evidence="1" id="KW-1133">Transmembrane helix</keyword>
<keyword evidence="3" id="KW-1185">Reference proteome</keyword>
<dbReference type="PANTHER" id="PTHR12459:SF19">
    <property type="entry name" value="TRANSMEMBRANE PROTEIN 135 N-TERMINAL DOMAIN-CONTAINING PROTEIN"/>
    <property type="match status" value="1"/>
</dbReference>
<proteinExistence type="predicted"/>
<name>A0A484FAE1_COLOR</name>
<dbReference type="InterPro" id="IPR026749">
    <property type="entry name" value="Tmem135"/>
</dbReference>
<evidence type="ECO:0000256" key="1">
    <source>
        <dbReference type="SAM" id="Phobius"/>
    </source>
</evidence>
<feature type="transmembrane region" description="Helical" evidence="1">
    <location>
        <begin position="526"/>
        <end position="543"/>
    </location>
</feature>
<reference evidence="3" key="1">
    <citation type="journal article" date="2013" name="New Phytol.">
        <title>Comparative genomic and transcriptomic analyses reveal the hemibiotrophic stage shift of Colletotrichum fungi.</title>
        <authorList>
            <person name="Gan P."/>
            <person name="Ikeda K."/>
            <person name="Irieda H."/>
            <person name="Narusaka M."/>
            <person name="O'Connell R.J."/>
            <person name="Narusaka Y."/>
            <person name="Takano Y."/>
            <person name="Kubo Y."/>
            <person name="Shirasu K."/>
        </authorList>
    </citation>
    <scope>NUCLEOTIDE SEQUENCE [LARGE SCALE GENOMIC DNA]</scope>
    <source>
        <strain evidence="3">104-T / ATCC 96160 / CBS 514.97 / LARS 414 / MAFF 240422</strain>
    </source>
</reference>
<reference evidence="3" key="2">
    <citation type="journal article" date="2019" name="Mol. Plant Microbe Interact.">
        <title>Genome sequence resources for four phytopathogenic fungi from the Colletotrichum orbiculare species complex.</title>
        <authorList>
            <person name="Gan P."/>
            <person name="Tsushima A."/>
            <person name="Narusaka M."/>
            <person name="Narusaka Y."/>
            <person name="Takano Y."/>
            <person name="Kubo Y."/>
            <person name="Shirasu K."/>
        </authorList>
    </citation>
    <scope>GENOME REANNOTATION</scope>
    <source>
        <strain evidence="3">104-T / ATCC 96160 / CBS 514.97 / LARS 414 / MAFF 240422</strain>
    </source>
</reference>
<dbReference type="PANTHER" id="PTHR12459">
    <property type="entry name" value="TRANSMEMBRANE PROTEIN 135-RELATED"/>
    <property type="match status" value="1"/>
</dbReference>
<evidence type="ECO:0000313" key="2">
    <source>
        <dbReference type="EMBL" id="TDZ14944.1"/>
    </source>
</evidence>
<comment type="caution">
    <text evidence="2">The sequence shown here is derived from an EMBL/GenBank/DDBJ whole genome shotgun (WGS) entry which is preliminary data.</text>
</comment>
<sequence>MFRSRNHDVRIRYWVLYEGGGGHVYKGLRNLRPDATMQRFFRLWHVLTELVTSDRFLHQPLESASPTHSIRSRISHFRLVVTVALINDGDDDGDGHCACETTNKLNAPFESDGLCRVAIISTWPCRSCAISVAAVERIVDGDKAAAARQGCAPGAGSRAVDDYNARAVRHSMRVFIGTAMAMKGWALVSTKLLGAKPDAASKKQPLHKSPTLRLSFSLSTILLLYRILFRFLSRLRAHLLDSSAAPFRQRNPRTAATLTSPYAPAIGASLAGVFLGVYPSQQLRVTIAIYTLFRALEFGWNLCEEEGMIWGFKNGGKVKRERPWWWGSWLIQPFAFGQLLHAVVFDRDCFPEAYGNFIFNHSSAYIHPRPKDYPAHLKWPKAYEIVDNLAQMAKLNWPPYISPTLFPGKETLPPTLAGVAPLTSSAHPIITSLSCATLHPSDPSCLRTYLNFWLGSFPGLTRFFIIIYSAMTVLPRFRSLYNSPVTTLQRIIARSLRMSTFLTGAMSTAWASICFFQQWFPRTFLPTQRFFFGGFLAGLWAWVEKKSGRGVFLYSARVSVDSLWKVGVKRRWWRAMKGGDVWVFIMALMVTGVVYERDARAVKEGNWRKGISWVRGEGWRDWSIEDDVDDEAAEKQE</sequence>
<feature type="transmembrane region" description="Helical" evidence="1">
    <location>
        <begin position="459"/>
        <end position="477"/>
    </location>
</feature>
<dbReference type="OrthoDB" id="291792at2759"/>
<feature type="transmembrane region" description="Helical" evidence="1">
    <location>
        <begin position="579"/>
        <end position="595"/>
    </location>
</feature>